<gene>
    <name evidence="3" type="ORF">I303_102912</name>
</gene>
<dbReference type="KEGG" id="kdj:28966631"/>
<dbReference type="Proteomes" id="UP000078595">
    <property type="component" value="Chromosome 3"/>
</dbReference>
<dbReference type="GeneID" id="28966631"/>
<evidence type="ECO:0000313" key="4">
    <source>
        <dbReference type="Proteomes" id="UP000078595"/>
    </source>
</evidence>
<dbReference type="PANTHER" id="PTHR36223:SF1">
    <property type="entry name" value="TRANSCRIPTION ELONGATION FACTOR EAF N-TERMINAL DOMAIN-CONTAINING PROTEIN"/>
    <property type="match status" value="1"/>
</dbReference>
<dbReference type="PANTHER" id="PTHR36223">
    <property type="entry name" value="BETA-LACTAMASE-TYPE TRANSPEPTIDASE FOLD DOMAIN CONTAINING PROTEIN"/>
    <property type="match status" value="1"/>
</dbReference>
<dbReference type="RefSeq" id="XP_065824726.1">
    <property type="nucleotide sequence ID" value="XM_065968654.1"/>
</dbReference>
<reference evidence="3" key="2">
    <citation type="submission" date="2024-02" db="EMBL/GenBank/DDBJ databases">
        <title>Comparative genomics of Cryptococcus and Kwoniella reveals pathogenesis evolution and contrasting modes of karyotype evolution via chromosome fusion or intercentromeric recombination.</title>
        <authorList>
            <person name="Coelho M.A."/>
            <person name="David-Palma M."/>
            <person name="Shea T."/>
            <person name="Bowers K."/>
            <person name="McGinley-Smith S."/>
            <person name="Mohammad A.W."/>
            <person name="Gnirke A."/>
            <person name="Yurkov A.M."/>
            <person name="Nowrousian M."/>
            <person name="Sun S."/>
            <person name="Cuomo C.A."/>
            <person name="Heitman J."/>
        </authorList>
    </citation>
    <scope>NUCLEOTIDE SEQUENCE</scope>
    <source>
        <strain evidence="3">CBS 10117</strain>
    </source>
</reference>
<organism evidence="3 4">
    <name type="scientific">Kwoniella dejecticola CBS 10117</name>
    <dbReference type="NCBI Taxonomy" id="1296121"/>
    <lineage>
        <taxon>Eukaryota</taxon>
        <taxon>Fungi</taxon>
        <taxon>Dikarya</taxon>
        <taxon>Basidiomycota</taxon>
        <taxon>Agaricomycotina</taxon>
        <taxon>Tremellomycetes</taxon>
        <taxon>Tremellales</taxon>
        <taxon>Cryptococcaceae</taxon>
        <taxon>Kwoniella</taxon>
    </lineage>
</organism>
<feature type="domain" description="DUF7918" evidence="2">
    <location>
        <begin position="88"/>
        <end position="250"/>
    </location>
</feature>
<name>A0AAJ8KMM3_9TREE</name>
<dbReference type="EMBL" id="CP144532">
    <property type="protein sequence ID" value="WWC60341.1"/>
    <property type="molecule type" value="Genomic_DNA"/>
</dbReference>
<proteinExistence type="predicted"/>
<feature type="region of interest" description="Disordered" evidence="1">
    <location>
        <begin position="255"/>
        <end position="283"/>
    </location>
</feature>
<evidence type="ECO:0000259" key="2">
    <source>
        <dbReference type="Pfam" id="PF25534"/>
    </source>
</evidence>
<evidence type="ECO:0000313" key="3">
    <source>
        <dbReference type="EMBL" id="WWC60341.1"/>
    </source>
</evidence>
<keyword evidence="4" id="KW-1185">Reference proteome</keyword>
<sequence length="374" mass="41983">MLSTGQGLGFEAWVETRNRRSVSVSDVCRLMVLSRSRLSSDGQADPDAAVILSVDADEYQVTHGIDESTVQHMSHVTLRPWSIKFACVPDTDWRCDVYIDGTYIDYEGVWFKRDEEYRIESVRNMQNGKLVKSSLIFLPLTTTSEKEEVTLTSEDIKSLGTIVIKLTPGTWVRDRAGPARGVQLTHRVGDEKAKKFAQTTSCPSLSMSDVAAPKTMGIWNFTPNLSLRAPYRFIFNYRSEIVLKKMRVIESPKTYQEMEVPGETETASHKDSAGGSPTQTKKKVPATMFADAIDLTNSADKQSKKRKLAMFLKNAVEIDEKEDLSGPANPGSLKRIQLLGEENHALRDQIRRLQMGQRIEEQAVDLTLGHYDSE</sequence>
<dbReference type="InterPro" id="IPR057678">
    <property type="entry name" value="DUF7918"/>
</dbReference>
<reference evidence="3" key="1">
    <citation type="submission" date="2013-07" db="EMBL/GenBank/DDBJ databases">
        <authorList>
            <consortium name="The Broad Institute Genome Sequencing Platform"/>
            <person name="Cuomo C."/>
            <person name="Litvintseva A."/>
            <person name="Chen Y."/>
            <person name="Heitman J."/>
            <person name="Sun S."/>
            <person name="Springer D."/>
            <person name="Dromer F."/>
            <person name="Young S.K."/>
            <person name="Zeng Q."/>
            <person name="Gargeya S."/>
            <person name="Fitzgerald M."/>
            <person name="Abouelleil A."/>
            <person name="Alvarado L."/>
            <person name="Berlin A.M."/>
            <person name="Chapman S.B."/>
            <person name="Dewar J."/>
            <person name="Goldberg J."/>
            <person name="Griggs A."/>
            <person name="Gujja S."/>
            <person name="Hansen M."/>
            <person name="Howarth C."/>
            <person name="Imamovic A."/>
            <person name="Larimer J."/>
            <person name="McCowan C."/>
            <person name="Murphy C."/>
            <person name="Pearson M."/>
            <person name="Priest M."/>
            <person name="Roberts A."/>
            <person name="Saif S."/>
            <person name="Shea T."/>
            <person name="Sykes S."/>
            <person name="Wortman J."/>
            <person name="Nusbaum C."/>
            <person name="Birren B."/>
        </authorList>
    </citation>
    <scope>NUCLEOTIDE SEQUENCE</scope>
    <source>
        <strain evidence="3">CBS 10117</strain>
    </source>
</reference>
<dbReference type="Pfam" id="PF25534">
    <property type="entry name" value="DUF7918"/>
    <property type="match status" value="1"/>
</dbReference>
<protein>
    <recommendedName>
        <fullName evidence="2">DUF7918 domain-containing protein</fullName>
    </recommendedName>
</protein>
<dbReference type="AlphaFoldDB" id="A0AAJ8KMM3"/>
<accession>A0AAJ8KMM3</accession>
<evidence type="ECO:0000256" key="1">
    <source>
        <dbReference type="SAM" id="MobiDB-lite"/>
    </source>
</evidence>